<reference evidence="1 2" key="1">
    <citation type="journal article" date="2022" name="New Phytol.">
        <title>Ecological generalism drives hyperdiversity of secondary metabolite gene clusters in xylarialean endophytes.</title>
        <authorList>
            <person name="Franco M.E.E."/>
            <person name="Wisecaver J.H."/>
            <person name="Arnold A.E."/>
            <person name="Ju Y.M."/>
            <person name="Slot J.C."/>
            <person name="Ahrendt S."/>
            <person name="Moore L.P."/>
            <person name="Eastman K.E."/>
            <person name="Scott K."/>
            <person name="Konkel Z."/>
            <person name="Mondo S.J."/>
            <person name="Kuo A."/>
            <person name="Hayes R.D."/>
            <person name="Haridas S."/>
            <person name="Andreopoulos B."/>
            <person name="Riley R."/>
            <person name="LaButti K."/>
            <person name="Pangilinan J."/>
            <person name="Lipzen A."/>
            <person name="Amirebrahimi M."/>
            <person name="Yan J."/>
            <person name="Adam C."/>
            <person name="Keymanesh K."/>
            <person name="Ng V."/>
            <person name="Louie K."/>
            <person name="Northen T."/>
            <person name="Drula E."/>
            <person name="Henrissat B."/>
            <person name="Hsieh H.M."/>
            <person name="Youens-Clark K."/>
            <person name="Lutzoni F."/>
            <person name="Miadlikowska J."/>
            <person name="Eastwood D.C."/>
            <person name="Hamelin R.C."/>
            <person name="Grigoriev I.V."/>
            <person name="U'Ren J.M."/>
        </authorList>
    </citation>
    <scope>NUCLEOTIDE SEQUENCE [LARGE SCALE GENOMIC DNA]</scope>
    <source>
        <strain evidence="1 2">ER1909</strain>
    </source>
</reference>
<gene>
    <name evidence="1" type="ORF">F4821DRAFT_243095</name>
</gene>
<protein>
    <submittedName>
        <fullName evidence="1">NAD(P)-binding protein</fullName>
    </submittedName>
</protein>
<evidence type="ECO:0000313" key="2">
    <source>
        <dbReference type="Proteomes" id="UP001497680"/>
    </source>
</evidence>
<sequence length="264" mass="29009">MAVKHVLLLGGHGKVSQLLTPMLLRKSWNVTSIIRNPDQVAHLEQLGASSGGPGKLNVLVRSIDDVKSESQAQAVIDEVKPDYVVWSAGAAGKGAPERFEIVDRDATCYFIRAAVATPSVTKFILISFIGCRYEKAPWLDEAHWQQYLVSTRQPYDRYYRAKIVADQELYEAGKIRKDFAAISLRPGRLTMEPVGKVSLGKIDHAEGPSSRASVAYLTALLLDSDAKSCWLDMLDGDEDPEAAVSRCIAEGVDCVEGERFVTKN</sequence>
<keyword evidence="2" id="KW-1185">Reference proteome</keyword>
<proteinExistence type="predicted"/>
<comment type="caution">
    <text evidence="1">The sequence shown here is derived from an EMBL/GenBank/DDBJ whole genome shotgun (WGS) entry which is preliminary data.</text>
</comment>
<organism evidence="1 2">
    <name type="scientific">Hypoxylon rubiginosum</name>
    <dbReference type="NCBI Taxonomy" id="110542"/>
    <lineage>
        <taxon>Eukaryota</taxon>
        <taxon>Fungi</taxon>
        <taxon>Dikarya</taxon>
        <taxon>Ascomycota</taxon>
        <taxon>Pezizomycotina</taxon>
        <taxon>Sordariomycetes</taxon>
        <taxon>Xylariomycetidae</taxon>
        <taxon>Xylariales</taxon>
        <taxon>Hypoxylaceae</taxon>
        <taxon>Hypoxylon</taxon>
    </lineage>
</organism>
<accession>A0ACC0CV62</accession>
<dbReference type="Proteomes" id="UP001497680">
    <property type="component" value="Unassembled WGS sequence"/>
</dbReference>
<dbReference type="EMBL" id="MU394339">
    <property type="protein sequence ID" value="KAI6084284.1"/>
    <property type="molecule type" value="Genomic_DNA"/>
</dbReference>
<evidence type="ECO:0000313" key="1">
    <source>
        <dbReference type="EMBL" id="KAI6084284.1"/>
    </source>
</evidence>
<name>A0ACC0CV62_9PEZI</name>